<comment type="caution">
    <text evidence="2">The sequence shown here is derived from an EMBL/GenBank/DDBJ whole genome shotgun (WGS) entry which is preliminary data.</text>
</comment>
<feature type="transmembrane region" description="Helical" evidence="1">
    <location>
        <begin position="211"/>
        <end position="232"/>
    </location>
</feature>
<keyword evidence="3" id="KW-1185">Reference proteome</keyword>
<keyword evidence="1" id="KW-0812">Transmembrane</keyword>
<name>A0A2S5RD92_9MOLU</name>
<accession>A0A2S5RD92</accession>
<gene>
    <name evidence="2" type="ORF">ELUCI_v1c08000</name>
</gene>
<evidence type="ECO:0000313" key="3">
    <source>
        <dbReference type="Proteomes" id="UP000237865"/>
    </source>
</evidence>
<keyword evidence="1" id="KW-0472">Membrane</keyword>
<dbReference type="AlphaFoldDB" id="A0A2S5RD92"/>
<organism evidence="2 3">
    <name type="scientific">Williamsoniiplasma lucivorax</name>
    <dbReference type="NCBI Taxonomy" id="209274"/>
    <lineage>
        <taxon>Bacteria</taxon>
        <taxon>Bacillati</taxon>
        <taxon>Mycoplasmatota</taxon>
        <taxon>Mollicutes</taxon>
        <taxon>Entomoplasmatales</taxon>
        <taxon>Williamsoniiplasma</taxon>
    </lineage>
</organism>
<protein>
    <submittedName>
        <fullName evidence="2">Uncharacterized protein</fullName>
    </submittedName>
</protein>
<dbReference type="Proteomes" id="UP000237865">
    <property type="component" value="Unassembled WGS sequence"/>
</dbReference>
<dbReference type="EMBL" id="PHNE01000004">
    <property type="protein sequence ID" value="PPE05264.1"/>
    <property type="molecule type" value="Genomic_DNA"/>
</dbReference>
<dbReference type="RefSeq" id="WP_028126442.1">
    <property type="nucleotide sequence ID" value="NZ_PHNE01000004.1"/>
</dbReference>
<sequence>MSDQFISRNEIHKETIASTNKEIEILKVQTQNNRYLTSITDSLNTIDKEHFSAVLAEINQTLQLVNFYIENDNSKKIINPENQQILEDYLNILVKSEQVNESDLNNFLKAKTEGKISQDVLTSLSLQNLLDRMKMITEERSHRLEEWSRQNIHDRTIASNPFADSRTLENLIEKNKDVEIATLVKETKAQMHDRVSRLNNEKNKYKIKYKWFLILVPILFIGMILALALPFIF</sequence>
<reference evidence="2 3" key="1">
    <citation type="submission" date="2017-11" db="EMBL/GenBank/DDBJ databases">
        <title>Genome sequence of Entomoplasma lucivorax PIPN-2 (ATCC 49196).</title>
        <authorList>
            <person name="Lo W.-S."/>
            <person name="Gasparich G.E."/>
            <person name="Kuo C.-H."/>
        </authorList>
    </citation>
    <scope>NUCLEOTIDE SEQUENCE [LARGE SCALE GENOMIC DNA]</scope>
    <source>
        <strain evidence="2 3">PIPN-2</strain>
    </source>
</reference>
<evidence type="ECO:0000256" key="1">
    <source>
        <dbReference type="SAM" id="Phobius"/>
    </source>
</evidence>
<proteinExistence type="predicted"/>
<keyword evidence="1" id="KW-1133">Transmembrane helix</keyword>
<dbReference type="STRING" id="1399797.GCA_000518285_00369"/>
<evidence type="ECO:0000313" key="2">
    <source>
        <dbReference type="EMBL" id="PPE05264.1"/>
    </source>
</evidence>